<reference evidence="1 2" key="1">
    <citation type="submission" date="2015-09" db="EMBL/GenBank/DDBJ databases">
        <title>Trachymyrmex cornetzi WGS genome.</title>
        <authorList>
            <person name="Nygaard S."/>
            <person name="Hu H."/>
            <person name="Boomsma J."/>
            <person name="Zhang G."/>
        </authorList>
    </citation>
    <scope>NUCLEOTIDE SEQUENCE [LARGE SCALE GENOMIC DNA]</scope>
    <source>
        <strain evidence="1">Tcor2-1</strain>
        <tissue evidence="1">Whole body</tissue>
    </source>
</reference>
<organism evidence="1 2">
    <name type="scientific">Trachymyrmex cornetzi</name>
    <dbReference type="NCBI Taxonomy" id="471704"/>
    <lineage>
        <taxon>Eukaryota</taxon>
        <taxon>Metazoa</taxon>
        <taxon>Ecdysozoa</taxon>
        <taxon>Arthropoda</taxon>
        <taxon>Hexapoda</taxon>
        <taxon>Insecta</taxon>
        <taxon>Pterygota</taxon>
        <taxon>Neoptera</taxon>
        <taxon>Endopterygota</taxon>
        <taxon>Hymenoptera</taxon>
        <taxon>Apocrita</taxon>
        <taxon>Aculeata</taxon>
        <taxon>Formicoidea</taxon>
        <taxon>Formicidae</taxon>
        <taxon>Myrmicinae</taxon>
        <taxon>Trachymyrmex</taxon>
    </lineage>
</organism>
<evidence type="ECO:0000313" key="2">
    <source>
        <dbReference type="Proteomes" id="UP000078492"/>
    </source>
</evidence>
<keyword evidence="2" id="KW-1185">Reference proteome</keyword>
<dbReference type="STRING" id="471704.A0A151J3T5"/>
<sequence length="120" mass="13833">IDDVLELDLKHVTSCLNAKCNYSVTTLEKTTLEKSCLPILSIQSTLKRKKVNVRVNVLKKKTVFELTLSILVIQLNLYTFVNGTSKKIIDSRYVEIALRDHRGHELSLSLETWKVLYDQR</sequence>
<proteinExistence type="predicted"/>
<gene>
    <name evidence="1" type="ORF">ALC57_10639</name>
</gene>
<protein>
    <submittedName>
        <fullName evidence="1">Uncharacterized protein</fullName>
    </submittedName>
</protein>
<feature type="non-terminal residue" evidence="1">
    <location>
        <position position="1"/>
    </location>
</feature>
<dbReference type="AlphaFoldDB" id="A0A151J3T5"/>
<evidence type="ECO:0000313" key="1">
    <source>
        <dbReference type="EMBL" id="KYN17088.1"/>
    </source>
</evidence>
<dbReference type="EMBL" id="KQ980253">
    <property type="protein sequence ID" value="KYN17088.1"/>
    <property type="molecule type" value="Genomic_DNA"/>
</dbReference>
<accession>A0A151J3T5</accession>
<name>A0A151J3T5_9HYME</name>
<dbReference type="Proteomes" id="UP000078492">
    <property type="component" value="Unassembled WGS sequence"/>
</dbReference>